<dbReference type="InterPro" id="IPR000064">
    <property type="entry name" value="NLP_P60_dom"/>
</dbReference>
<dbReference type="Gene3D" id="3.90.1720.10">
    <property type="entry name" value="endopeptidase domain like (from Nostoc punctiforme)"/>
    <property type="match status" value="1"/>
</dbReference>
<protein>
    <submittedName>
        <fullName evidence="6">C40 family peptidase</fullName>
    </submittedName>
</protein>
<feature type="domain" description="NlpC/P60" evidence="5">
    <location>
        <begin position="77"/>
        <end position="205"/>
    </location>
</feature>
<comment type="caution">
    <text evidence="6">The sequence shown here is derived from an EMBL/GenBank/DDBJ whole genome shotgun (WGS) entry which is preliminary data.</text>
</comment>
<evidence type="ECO:0000256" key="4">
    <source>
        <dbReference type="ARBA" id="ARBA00022807"/>
    </source>
</evidence>
<keyword evidence="2" id="KW-0645">Protease</keyword>
<dbReference type="PANTHER" id="PTHR47053:SF1">
    <property type="entry name" value="MUREIN DD-ENDOPEPTIDASE MEPH-RELATED"/>
    <property type="match status" value="1"/>
</dbReference>
<dbReference type="InterPro" id="IPR038765">
    <property type="entry name" value="Papain-like_cys_pep_sf"/>
</dbReference>
<sequence>MKKNFVLILMPLLILVILFWTRAIYTLIPMDAATAAAEHNTAQHKAASKSEFILASYTDNTPKTKSTPVNARATNSIGNSEEIISYAMTLLGSPYVYAGMSPDGFDCSGFVTYVFDEYGINLPHSSAMQANEGVQVEKHEASTGDLVIFTGTNPGKREPGHVGIVISAPGDTIEFVHSSSNGGVKVSKVQGTRYDLRFLEVRRVL</sequence>
<evidence type="ECO:0000259" key="5">
    <source>
        <dbReference type="PROSITE" id="PS51935"/>
    </source>
</evidence>
<evidence type="ECO:0000256" key="3">
    <source>
        <dbReference type="ARBA" id="ARBA00022801"/>
    </source>
</evidence>
<dbReference type="InterPro" id="IPR051202">
    <property type="entry name" value="Peptidase_C40"/>
</dbReference>
<dbReference type="SUPFAM" id="SSF54001">
    <property type="entry name" value="Cysteine proteinases"/>
    <property type="match status" value="1"/>
</dbReference>
<proteinExistence type="inferred from homology"/>
<dbReference type="PANTHER" id="PTHR47053">
    <property type="entry name" value="MUREIN DD-ENDOPEPTIDASE MEPH-RELATED"/>
    <property type="match status" value="1"/>
</dbReference>
<keyword evidence="3" id="KW-0378">Hydrolase</keyword>
<organism evidence="6 7">
    <name type="scientific">Pontibacter aydingkolensis</name>
    <dbReference type="NCBI Taxonomy" id="1911536"/>
    <lineage>
        <taxon>Bacteria</taxon>
        <taxon>Pseudomonadati</taxon>
        <taxon>Bacteroidota</taxon>
        <taxon>Cytophagia</taxon>
        <taxon>Cytophagales</taxon>
        <taxon>Hymenobacteraceae</taxon>
        <taxon>Pontibacter</taxon>
    </lineage>
</organism>
<evidence type="ECO:0000313" key="6">
    <source>
        <dbReference type="EMBL" id="MBW7468528.1"/>
    </source>
</evidence>
<keyword evidence="4" id="KW-0788">Thiol protease</keyword>
<accession>A0ABS7CXD8</accession>
<name>A0ABS7CXD8_9BACT</name>
<reference evidence="6 7" key="1">
    <citation type="journal article" date="2016" name="Int. J. Syst. Evol. Microbiol.">
        <title>Pontibacter aydingkolensis sp. nov., isolated from soil of a salt lake.</title>
        <authorList>
            <person name="Osman G."/>
            <person name="Zhang T."/>
            <person name="Lou K."/>
            <person name="Gao Y."/>
            <person name="Chang W."/>
            <person name="Lin Q."/>
            <person name="Yang H.M."/>
            <person name="Huo X.D."/>
            <person name="Wang N."/>
        </authorList>
    </citation>
    <scope>NUCLEOTIDE SEQUENCE [LARGE SCALE GENOMIC DNA]</scope>
    <source>
        <strain evidence="6 7">KACC 19255</strain>
    </source>
</reference>
<keyword evidence="7" id="KW-1185">Reference proteome</keyword>
<evidence type="ECO:0000256" key="2">
    <source>
        <dbReference type="ARBA" id="ARBA00022670"/>
    </source>
</evidence>
<dbReference type="RefSeq" id="WP_219878397.1">
    <property type="nucleotide sequence ID" value="NZ_JAHYXK010000015.1"/>
</dbReference>
<evidence type="ECO:0000256" key="1">
    <source>
        <dbReference type="ARBA" id="ARBA00007074"/>
    </source>
</evidence>
<dbReference type="Pfam" id="PF00877">
    <property type="entry name" value="NLPC_P60"/>
    <property type="match status" value="1"/>
</dbReference>
<comment type="similarity">
    <text evidence="1">Belongs to the peptidase C40 family.</text>
</comment>
<gene>
    <name evidence="6" type="ORF">K0O23_15735</name>
</gene>
<dbReference type="EMBL" id="JAHYXK010000015">
    <property type="protein sequence ID" value="MBW7468528.1"/>
    <property type="molecule type" value="Genomic_DNA"/>
</dbReference>
<dbReference type="PROSITE" id="PS51935">
    <property type="entry name" value="NLPC_P60"/>
    <property type="match status" value="1"/>
</dbReference>
<evidence type="ECO:0000313" key="7">
    <source>
        <dbReference type="Proteomes" id="UP000813018"/>
    </source>
</evidence>
<dbReference type="Proteomes" id="UP000813018">
    <property type="component" value="Unassembled WGS sequence"/>
</dbReference>